<organism evidence="1 2">
    <name type="scientific">Rhodopirellula baltica (strain DSM 10527 / NCIMB 13988 / SH1)</name>
    <dbReference type="NCBI Taxonomy" id="243090"/>
    <lineage>
        <taxon>Bacteria</taxon>
        <taxon>Pseudomonadati</taxon>
        <taxon>Planctomycetota</taxon>
        <taxon>Planctomycetia</taxon>
        <taxon>Pirellulales</taxon>
        <taxon>Pirellulaceae</taxon>
        <taxon>Rhodopirellula</taxon>
    </lineage>
</organism>
<name>Q7UQB4_RHOBA</name>
<dbReference type="HOGENOM" id="CLU_3204500_0_0_0"/>
<sequence length="45" mass="5420">MPKWHERDDWSCRALIFRYSLPFADEQSWFLASTFNPRVASDEGR</sequence>
<keyword evidence="2" id="KW-1185">Reference proteome</keyword>
<dbReference type="STRING" id="243090.RB6423"/>
<evidence type="ECO:0000313" key="1">
    <source>
        <dbReference type="EMBL" id="CAD74791.1"/>
    </source>
</evidence>
<accession>Q7UQB4</accession>
<dbReference type="EnsemblBacteria" id="CAD74791">
    <property type="protein sequence ID" value="CAD74791"/>
    <property type="gene ID" value="RB6423"/>
</dbReference>
<proteinExistence type="predicted"/>
<evidence type="ECO:0000313" key="2">
    <source>
        <dbReference type="Proteomes" id="UP000001025"/>
    </source>
</evidence>
<dbReference type="EMBL" id="BX294144">
    <property type="protein sequence ID" value="CAD74791.1"/>
    <property type="molecule type" value="Genomic_DNA"/>
</dbReference>
<dbReference type="InParanoid" id="Q7UQB4"/>
<dbReference type="AlphaFoldDB" id="Q7UQB4"/>
<reference evidence="1 2" key="1">
    <citation type="journal article" date="2003" name="Proc. Natl. Acad. Sci. U.S.A.">
        <title>Complete genome sequence of the marine planctomycete Pirellula sp. strain 1.</title>
        <authorList>
            <person name="Gloeckner F.O."/>
            <person name="Kube M."/>
            <person name="Bauer M."/>
            <person name="Teeling H."/>
            <person name="Lombardot T."/>
            <person name="Ludwig W."/>
            <person name="Gade D."/>
            <person name="Beck A."/>
            <person name="Borzym K."/>
            <person name="Heitmann K."/>
            <person name="Rabus R."/>
            <person name="Schlesner H."/>
            <person name="Amann R."/>
            <person name="Reinhardt R."/>
        </authorList>
    </citation>
    <scope>NUCLEOTIDE SEQUENCE [LARGE SCALE GENOMIC DNA]</scope>
    <source>
        <strain evidence="2">DSM 10527 / NCIMB 13988 / SH1</strain>
    </source>
</reference>
<dbReference type="KEGG" id="rba:RB6423"/>
<protein>
    <submittedName>
        <fullName evidence="1">Uncharacterized protein</fullName>
    </submittedName>
</protein>
<dbReference type="Proteomes" id="UP000001025">
    <property type="component" value="Chromosome"/>
</dbReference>
<gene>
    <name evidence="1" type="ordered locus">RB6423</name>
</gene>